<dbReference type="PRINTS" id="PR00711">
    <property type="entry name" value="ANATPEPTIDE"/>
</dbReference>
<protein>
    <recommendedName>
        <fullName evidence="3">Natriuretic peptides A</fullName>
    </recommendedName>
</protein>
<dbReference type="GO" id="GO:0005179">
    <property type="term" value="F:hormone activity"/>
    <property type="evidence" value="ECO:0007669"/>
    <property type="project" value="UniProtKB-KW"/>
</dbReference>
<evidence type="ECO:0000313" key="13">
    <source>
        <dbReference type="EMBL" id="CAI5783063.1"/>
    </source>
</evidence>
<dbReference type="PANTHER" id="PTHR14066">
    <property type="entry name" value="ATRIAL NATRIURETIC FACTOR PRECURSOR"/>
    <property type="match status" value="1"/>
</dbReference>
<evidence type="ECO:0000256" key="1">
    <source>
        <dbReference type="ARBA" id="ARBA00004613"/>
    </source>
</evidence>
<keyword evidence="4" id="KW-0964">Secreted</keyword>
<keyword evidence="9" id="KW-1015">Disulfide bond</keyword>
<evidence type="ECO:0000256" key="6">
    <source>
        <dbReference type="ARBA" id="ARBA00022702"/>
    </source>
</evidence>
<feature type="region of interest" description="Disordered" evidence="11">
    <location>
        <begin position="73"/>
        <end position="93"/>
    </location>
</feature>
<gene>
    <name evidence="13" type="ORF">PODLI_1B011900</name>
</gene>
<evidence type="ECO:0000256" key="11">
    <source>
        <dbReference type="SAM" id="MobiDB-lite"/>
    </source>
</evidence>
<dbReference type="InterPro" id="IPR002407">
    <property type="entry name" value="Natriuretic_peptide_atrial"/>
</dbReference>
<dbReference type="GO" id="GO:0007218">
    <property type="term" value="P:neuropeptide signaling pathway"/>
    <property type="evidence" value="ECO:0007669"/>
    <property type="project" value="TreeGrafter"/>
</dbReference>
<evidence type="ECO:0000256" key="7">
    <source>
        <dbReference type="ARBA" id="ARBA00022858"/>
    </source>
</evidence>
<feature type="coiled-coil region" evidence="10">
    <location>
        <begin position="21"/>
        <end position="48"/>
    </location>
</feature>
<keyword evidence="5" id="KW-0800">Toxin</keyword>
<dbReference type="Pfam" id="PF00212">
    <property type="entry name" value="ANP"/>
    <property type="match status" value="1"/>
</dbReference>
<dbReference type="GO" id="GO:0007168">
    <property type="term" value="P:receptor guanylyl cyclase signaling pathway"/>
    <property type="evidence" value="ECO:0007669"/>
    <property type="project" value="TreeGrafter"/>
</dbReference>
<dbReference type="GO" id="GO:0097746">
    <property type="term" value="P:blood vessel diameter maintenance"/>
    <property type="evidence" value="ECO:0007669"/>
    <property type="project" value="UniProtKB-KW"/>
</dbReference>
<keyword evidence="8" id="KW-0382">Hypotensive agent</keyword>
<dbReference type="Proteomes" id="UP001178461">
    <property type="component" value="Chromosome 8"/>
</dbReference>
<keyword evidence="10" id="KW-0175">Coiled coil</keyword>
<keyword evidence="12" id="KW-0732">Signal</keyword>
<dbReference type="GO" id="GO:0090729">
    <property type="term" value="F:toxin activity"/>
    <property type="evidence" value="ECO:0007669"/>
    <property type="project" value="UniProtKB-KW"/>
</dbReference>
<evidence type="ECO:0000256" key="9">
    <source>
        <dbReference type="ARBA" id="ARBA00023157"/>
    </source>
</evidence>
<keyword evidence="14" id="KW-1185">Reference proteome</keyword>
<feature type="chain" id="PRO_5041449891" description="Natriuretic peptides A" evidence="12">
    <location>
        <begin position="21"/>
        <end position="138"/>
    </location>
</feature>
<proteinExistence type="inferred from homology"/>
<evidence type="ECO:0000256" key="4">
    <source>
        <dbReference type="ARBA" id="ARBA00022525"/>
    </source>
</evidence>
<dbReference type="AlphaFoldDB" id="A0AA35KTQ1"/>
<evidence type="ECO:0000256" key="8">
    <source>
        <dbReference type="ARBA" id="ARBA00022924"/>
    </source>
</evidence>
<sequence>MGLAIPFLLVLFFIGGQLEGRAAHGSELADLKALLELLEDRLEFGGKESALEPNDETARDVSQASATWDNEYARPQGEGAFGPSSWEQPVAREPAAARNKLRALFNSPHSLQRSSNCFGQRLDRIGTSTGLGCNRNRN</sequence>
<reference evidence="13" key="1">
    <citation type="submission" date="2022-12" db="EMBL/GenBank/DDBJ databases">
        <authorList>
            <person name="Alioto T."/>
            <person name="Alioto T."/>
            <person name="Gomez Garrido J."/>
        </authorList>
    </citation>
    <scope>NUCLEOTIDE SEQUENCE</scope>
</reference>
<dbReference type="GO" id="GO:0003085">
    <property type="term" value="P:negative regulation of systemic arterial blood pressure"/>
    <property type="evidence" value="ECO:0007669"/>
    <property type="project" value="TreeGrafter"/>
</dbReference>
<dbReference type="InterPro" id="IPR050787">
    <property type="entry name" value="Natriuretic_peptide"/>
</dbReference>
<evidence type="ECO:0000256" key="5">
    <source>
        <dbReference type="ARBA" id="ARBA00022656"/>
    </source>
</evidence>
<evidence type="ECO:0000313" key="14">
    <source>
        <dbReference type="Proteomes" id="UP001178461"/>
    </source>
</evidence>
<dbReference type="EMBL" id="OX395133">
    <property type="protein sequence ID" value="CAI5783063.1"/>
    <property type="molecule type" value="Genomic_DNA"/>
</dbReference>
<dbReference type="PANTHER" id="PTHR14066:SF2">
    <property type="entry name" value="NATRIURETIC PEPTIDES A"/>
    <property type="match status" value="1"/>
</dbReference>
<organism evidence="13 14">
    <name type="scientific">Podarcis lilfordi</name>
    <name type="common">Lilford's wall lizard</name>
    <dbReference type="NCBI Taxonomy" id="74358"/>
    <lineage>
        <taxon>Eukaryota</taxon>
        <taxon>Metazoa</taxon>
        <taxon>Chordata</taxon>
        <taxon>Craniata</taxon>
        <taxon>Vertebrata</taxon>
        <taxon>Euteleostomi</taxon>
        <taxon>Lepidosauria</taxon>
        <taxon>Squamata</taxon>
        <taxon>Bifurcata</taxon>
        <taxon>Unidentata</taxon>
        <taxon>Episquamata</taxon>
        <taxon>Laterata</taxon>
        <taxon>Lacertibaenia</taxon>
        <taxon>Lacertidae</taxon>
        <taxon>Podarcis</taxon>
    </lineage>
</organism>
<dbReference type="GO" id="GO:0005737">
    <property type="term" value="C:cytoplasm"/>
    <property type="evidence" value="ECO:0007669"/>
    <property type="project" value="TreeGrafter"/>
</dbReference>
<dbReference type="GO" id="GO:0051427">
    <property type="term" value="F:hormone receptor binding"/>
    <property type="evidence" value="ECO:0007669"/>
    <property type="project" value="TreeGrafter"/>
</dbReference>
<dbReference type="GO" id="GO:0005615">
    <property type="term" value="C:extracellular space"/>
    <property type="evidence" value="ECO:0007669"/>
    <property type="project" value="TreeGrafter"/>
</dbReference>
<evidence type="ECO:0000256" key="3">
    <source>
        <dbReference type="ARBA" id="ARBA00020078"/>
    </source>
</evidence>
<comment type="subcellular location">
    <subcellularLocation>
        <location evidence="1">Secreted</location>
    </subcellularLocation>
</comment>
<dbReference type="SMART" id="SM00183">
    <property type="entry name" value="NAT_PEP"/>
    <property type="match status" value="1"/>
</dbReference>
<dbReference type="GO" id="GO:0006182">
    <property type="term" value="P:cGMP biosynthetic process"/>
    <property type="evidence" value="ECO:0007669"/>
    <property type="project" value="TreeGrafter"/>
</dbReference>
<accession>A0AA35KTQ1</accession>
<comment type="similarity">
    <text evidence="2">Belongs to the natriuretic peptide family.</text>
</comment>
<evidence type="ECO:0000256" key="12">
    <source>
        <dbReference type="SAM" id="SignalP"/>
    </source>
</evidence>
<feature type="signal peptide" evidence="12">
    <location>
        <begin position="1"/>
        <end position="20"/>
    </location>
</feature>
<dbReference type="InterPro" id="IPR000663">
    <property type="entry name" value="Natr_peptide"/>
</dbReference>
<name>A0AA35KTQ1_9SAUR</name>
<evidence type="ECO:0000256" key="2">
    <source>
        <dbReference type="ARBA" id="ARBA00009041"/>
    </source>
</evidence>
<evidence type="ECO:0000256" key="10">
    <source>
        <dbReference type="SAM" id="Coils"/>
    </source>
</evidence>
<dbReference type="GO" id="GO:0019934">
    <property type="term" value="P:cGMP-mediated signaling"/>
    <property type="evidence" value="ECO:0007669"/>
    <property type="project" value="TreeGrafter"/>
</dbReference>
<keyword evidence="6" id="KW-0372">Hormone</keyword>
<keyword evidence="7" id="KW-0838">Vasoactive</keyword>